<evidence type="ECO:0000256" key="6">
    <source>
        <dbReference type="ARBA" id="ARBA00022824"/>
    </source>
</evidence>
<gene>
    <name evidence="12" type="ORF">QG37_00571</name>
</gene>
<keyword evidence="7 9" id="KW-0733">Signal recognition particle</keyword>
<evidence type="ECO:0000313" key="12">
    <source>
        <dbReference type="EMBL" id="KNE02317.1"/>
    </source>
</evidence>
<sequence>MSVLEAFNNLNVASARDISDHEAIFEISYKYLSQAMEFNHPLSFKNCIVALIKMDKYYKAVDLINKTNSGVVKQYPLEVAYVYYKVGDLDNVKSVYETASVGGADDTLSRALKHVLAQALYQKGAVAESLKIYHELISAQTIDSELDLACNERAIIFQLSLNENTTVKPQANIPASKQSYDYLFNDGLIALANGNIVESLQLLEQALDLCNKQNNDWPEEDLVLEAAPIKLSIAYIYQTTGREEEALELLNSFDAVAVSDLLVKAVLKTNYYSTLPANENLNLTQRSLNYKYLLHNLRLKLTRSQWRVMLKNHLLLSYQTESLSRSSHYISKSFAKDFGNEFEGDFSPVAYNVLVRLHISFEEFTNEETNKSVSKKLNRFVTEELGKNSVTESVVAGALLLAHLNSKFGNFDQSLEILERIVELELASANSQTLHAGVFGILILLYEVRKPGKLGALYDSLIAKLESIHKSQLKENDILYDFFKAVGFKLLNVSRQDLASKVFDFLASVKPDDAVISSVLLGRTDKLRPKSELASNTDVSELLDLNVEAIIPKHEVRARKTKTSKKSTHRVSKKSRKPKLPTARSIKPAEEFDPENDLDKERWLPMKLRSYYKPSKKDRKKAGGHQGALEPSPAPQSESKKPKKKKRGRK</sequence>
<comment type="subcellular location">
    <subcellularLocation>
        <location evidence="2 9">Cytoplasm</location>
    </subcellularLocation>
    <subcellularLocation>
        <location evidence="1">Endoplasmic reticulum</location>
    </subcellularLocation>
</comment>
<evidence type="ECO:0000256" key="3">
    <source>
        <dbReference type="ARBA" id="ARBA00007676"/>
    </source>
</evidence>
<evidence type="ECO:0000313" key="13">
    <source>
        <dbReference type="Proteomes" id="UP000037122"/>
    </source>
</evidence>
<dbReference type="PANTHER" id="PTHR14094:SF9">
    <property type="entry name" value="SIGNAL RECOGNITION PARTICLE SUBUNIT SRP72"/>
    <property type="match status" value="1"/>
</dbReference>
<protein>
    <recommendedName>
        <fullName evidence="4 9">Signal recognition particle subunit SRP72</fullName>
    </recommendedName>
</protein>
<dbReference type="VEuPathDB" id="FungiDB:CJJ09_003330"/>
<name>A0A0L0P7H1_CANAR</name>
<evidence type="ECO:0000256" key="8">
    <source>
        <dbReference type="ARBA" id="ARBA00023274"/>
    </source>
</evidence>
<evidence type="ECO:0000256" key="9">
    <source>
        <dbReference type="PIRNR" id="PIRNR038922"/>
    </source>
</evidence>
<dbReference type="VEuPathDB" id="FungiDB:CJI96_0002920"/>
<dbReference type="EMBL" id="LGST01000004">
    <property type="protein sequence ID" value="KNE02317.1"/>
    <property type="molecule type" value="Genomic_DNA"/>
</dbReference>
<proteinExistence type="inferred from homology"/>
<dbReference type="VEuPathDB" id="FungiDB:CJJ07_005313"/>
<feature type="compositionally biased region" description="Basic residues" evidence="10">
    <location>
        <begin position="641"/>
        <end position="650"/>
    </location>
</feature>
<comment type="similarity">
    <text evidence="3 9">Belongs to the SRP72 family.</text>
</comment>
<dbReference type="AlphaFoldDB" id="A0A0L0P7H1"/>
<dbReference type="VEuPathDB" id="FungiDB:QG37_00571"/>
<evidence type="ECO:0000256" key="4">
    <source>
        <dbReference type="ARBA" id="ARBA00018350"/>
    </source>
</evidence>
<feature type="region of interest" description="Disordered" evidence="10">
    <location>
        <begin position="556"/>
        <end position="650"/>
    </location>
</feature>
<evidence type="ECO:0000256" key="7">
    <source>
        <dbReference type="ARBA" id="ARBA00023135"/>
    </source>
</evidence>
<evidence type="ECO:0000259" key="11">
    <source>
        <dbReference type="Pfam" id="PF08492"/>
    </source>
</evidence>
<keyword evidence="6" id="KW-0256">Endoplasmic reticulum</keyword>
<comment type="function">
    <text evidence="9">Component of the signal recognition particle (SRP) complex, a ribonucleoprotein complex that mediates the cotranslational targeting of secretory and membrane proteins to the endoplasmic reticulum (ER).</text>
</comment>
<dbReference type="InterPro" id="IPR026270">
    <property type="entry name" value="SRP72"/>
</dbReference>
<dbReference type="Gene3D" id="1.25.40.10">
    <property type="entry name" value="Tetratricopeptide repeat domain"/>
    <property type="match status" value="1"/>
</dbReference>
<organism evidence="12 13">
    <name type="scientific">Candidozyma auris</name>
    <name type="common">Yeast</name>
    <name type="synonym">Candida auris</name>
    <dbReference type="NCBI Taxonomy" id="498019"/>
    <lineage>
        <taxon>Eukaryota</taxon>
        <taxon>Fungi</taxon>
        <taxon>Dikarya</taxon>
        <taxon>Ascomycota</taxon>
        <taxon>Saccharomycotina</taxon>
        <taxon>Pichiomycetes</taxon>
        <taxon>Metschnikowiaceae</taxon>
        <taxon>Candidozyma</taxon>
    </lineage>
</organism>
<keyword evidence="5 9" id="KW-0963">Cytoplasm</keyword>
<evidence type="ECO:0000256" key="10">
    <source>
        <dbReference type="SAM" id="MobiDB-lite"/>
    </source>
</evidence>
<dbReference type="InterPro" id="IPR013699">
    <property type="entry name" value="Signal_recog_part_SRP72_RNA-bd"/>
</dbReference>
<dbReference type="GO" id="GO:0043022">
    <property type="term" value="F:ribosome binding"/>
    <property type="evidence" value="ECO:0007669"/>
    <property type="project" value="TreeGrafter"/>
</dbReference>
<feature type="domain" description="Signal recognition particle SRP72 subunit RNA-binding" evidence="11">
    <location>
        <begin position="561"/>
        <end position="614"/>
    </location>
</feature>
<evidence type="ECO:0000256" key="1">
    <source>
        <dbReference type="ARBA" id="ARBA00004240"/>
    </source>
</evidence>
<evidence type="ECO:0000256" key="5">
    <source>
        <dbReference type="ARBA" id="ARBA00022490"/>
    </source>
</evidence>
<dbReference type="VEuPathDB" id="FungiDB:B9J08_001071"/>
<keyword evidence="8 9" id="KW-0687">Ribonucleoprotein</keyword>
<dbReference type="Pfam" id="PF08492">
    <property type="entry name" value="SRP72"/>
    <property type="match status" value="1"/>
</dbReference>
<comment type="caution">
    <text evidence="12">The sequence shown here is derived from an EMBL/GenBank/DDBJ whole genome shotgun (WGS) entry which is preliminary data.</text>
</comment>
<dbReference type="PANTHER" id="PTHR14094">
    <property type="entry name" value="SIGNAL RECOGNITION PARTICLE 72"/>
    <property type="match status" value="1"/>
</dbReference>
<reference evidence="13" key="1">
    <citation type="journal article" date="2015" name="BMC Genomics">
        <title>Draft genome of a commonly misdiagnosed multidrug resistant pathogen Candida auris.</title>
        <authorList>
            <person name="Chatterjee S."/>
            <person name="Alampalli S.V."/>
            <person name="Nageshan R.K."/>
            <person name="Chettiar S.T."/>
            <person name="Joshi S."/>
            <person name="Tatu U.S."/>
        </authorList>
    </citation>
    <scope>NUCLEOTIDE SEQUENCE [LARGE SCALE GENOMIC DNA]</scope>
    <source>
        <strain evidence="13">6684</strain>
    </source>
</reference>
<dbReference type="InterPro" id="IPR011990">
    <property type="entry name" value="TPR-like_helical_dom_sf"/>
</dbReference>
<dbReference type="VEuPathDB" id="FungiDB:CJI97_001535"/>
<evidence type="ECO:0000256" key="2">
    <source>
        <dbReference type="ARBA" id="ARBA00004496"/>
    </source>
</evidence>
<accession>A0A0L0P7H1</accession>
<dbReference type="GO" id="GO:0006614">
    <property type="term" value="P:SRP-dependent cotranslational protein targeting to membrane"/>
    <property type="evidence" value="ECO:0007669"/>
    <property type="project" value="UniProtKB-UniRule"/>
</dbReference>
<dbReference type="PIRSF" id="PIRSF038922">
    <property type="entry name" value="SRP72"/>
    <property type="match status" value="1"/>
</dbReference>
<dbReference type="Proteomes" id="UP000037122">
    <property type="component" value="Unassembled WGS sequence"/>
</dbReference>
<dbReference type="GO" id="GO:0005786">
    <property type="term" value="C:signal recognition particle, endoplasmic reticulum targeting"/>
    <property type="evidence" value="ECO:0007669"/>
    <property type="project" value="UniProtKB-UniRule"/>
</dbReference>
<dbReference type="GO" id="GO:0005783">
    <property type="term" value="C:endoplasmic reticulum"/>
    <property type="evidence" value="ECO:0007669"/>
    <property type="project" value="UniProtKB-SubCell"/>
</dbReference>
<feature type="compositionally biased region" description="Basic residues" evidence="10">
    <location>
        <begin position="614"/>
        <end position="623"/>
    </location>
</feature>
<feature type="compositionally biased region" description="Basic residues" evidence="10">
    <location>
        <begin position="556"/>
        <end position="579"/>
    </location>
</feature>
<dbReference type="GO" id="GO:0008312">
    <property type="term" value="F:7S RNA binding"/>
    <property type="evidence" value="ECO:0007669"/>
    <property type="project" value="InterPro"/>
</dbReference>
<dbReference type="SUPFAM" id="SSF48452">
    <property type="entry name" value="TPR-like"/>
    <property type="match status" value="2"/>
</dbReference>